<gene>
    <name evidence="3" type="primary">LOC118418966</name>
</gene>
<feature type="region of interest" description="Disordered" evidence="1">
    <location>
        <begin position="1"/>
        <end position="73"/>
    </location>
</feature>
<dbReference type="OrthoDB" id="5972234at2759"/>
<keyword evidence="2" id="KW-1185">Reference proteome</keyword>
<name>A0A9J7LDR3_BRAFL</name>
<reference evidence="3" key="2">
    <citation type="submission" date="2025-08" db="UniProtKB">
        <authorList>
            <consortium name="RefSeq"/>
        </authorList>
    </citation>
    <scope>IDENTIFICATION</scope>
    <source>
        <strain evidence="3">S238N-H82</strain>
        <tissue evidence="3">Testes</tissue>
    </source>
</reference>
<evidence type="ECO:0000256" key="1">
    <source>
        <dbReference type="SAM" id="MobiDB-lite"/>
    </source>
</evidence>
<dbReference type="KEGG" id="bfo:118418966"/>
<reference evidence="2" key="1">
    <citation type="journal article" date="2020" name="Nat. Ecol. Evol.">
        <title>Deeply conserved synteny resolves early events in vertebrate evolution.</title>
        <authorList>
            <person name="Simakov O."/>
            <person name="Marletaz F."/>
            <person name="Yue J.X."/>
            <person name="O'Connell B."/>
            <person name="Jenkins J."/>
            <person name="Brandt A."/>
            <person name="Calef R."/>
            <person name="Tung C.H."/>
            <person name="Huang T.K."/>
            <person name="Schmutz J."/>
            <person name="Satoh N."/>
            <person name="Yu J.K."/>
            <person name="Putnam N.H."/>
            <person name="Green R.E."/>
            <person name="Rokhsar D.S."/>
        </authorList>
    </citation>
    <scope>NUCLEOTIDE SEQUENCE [LARGE SCALE GENOMIC DNA]</scope>
    <source>
        <strain evidence="2">S238N-H82</strain>
    </source>
</reference>
<evidence type="ECO:0000313" key="3">
    <source>
        <dbReference type="RefSeq" id="XP_035681013.1"/>
    </source>
</evidence>
<sequence>MDGPREKCMRYQVDLDSVPSRTQERRRQDERQRKAQYFTERFATPATETGITASPVAGPSNVQESEYGDSIYSDHDVSSGFNADIASNVSFSLSDSDESLSYVESDSSFLDSDSEYDSDDWDFVGTDTQLDSEQPEFEEEGGEEHDRDLLSETELLTSGEELYPGAPITTVVSYALIMMFGIKHNLTYVAFQDLIKLIQAHCPKSKKLARSLYKTKKFFTDRLCKETKQTTHYCCRICQKILAGENSVCDNDKCRNAKAMEFYSLDIESQIQRFFEDPLFRNSLRRQSSNESDAEGHIRDVYDGRKYKELTKAGGFLEDGKNITFCFNTDGVSIFRSSRGGELWPVFLAINELPPQMRYVS</sequence>
<proteinExistence type="predicted"/>
<dbReference type="AlphaFoldDB" id="A0A9J7LDR3"/>
<protein>
    <submittedName>
        <fullName evidence="3">Uncharacterized protein LOC118418966</fullName>
    </submittedName>
</protein>
<dbReference type="Proteomes" id="UP000001554">
    <property type="component" value="Chromosome 7"/>
</dbReference>
<feature type="region of interest" description="Disordered" evidence="1">
    <location>
        <begin position="109"/>
        <end position="148"/>
    </location>
</feature>
<dbReference type="GeneID" id="118418966"/>
<feature type="compositionally biased region" description="Basic and acidic residues" evidence="1">
    <location>
        <begin position="22"/>
        <end position="33"/>
    </location>
</feature>
<evidence type="ECO:0000313" key="2">
    <source>
        <dbReference type="Proteomes" id="UP000001554"/>
    </source>
</evidence>
<feature type="compositionally biased region" description="Acidic residues" evidence="1">
    <location>
        <begin position="112"/>
        <end position="122"/>
    </location>
</feature>
<organism evidence="2 3">
    <name type="scientific">Branchiostoma floridae</name>
    <name type="common">Florida lancelet</name>
    <name type="synonym">Amphioxus</name>
    <dbReference type="NCBI Taxonomy" id="7739"/>
    <lineage>
        <taxon>Eukaryota</taxon>
        <taxon>Metazoa</taxon>
        <taxon>Chordata</taxon>
        <taxon>Cephalochordata</taxon>
        <taxon>Leptocardii</taxon>
        <taxon>Amphioxiformes</taxon>
        <taxon>Branchiostomatidae</taxon>
        <taxon>Branchiostoma</taxon>
    </lineage>
</organism>
<dbReference type="RefSeq" id="XP_035681013.1">
    <property type="nucleotide sequence ID" value="XM_035825120.1"/>
</dbReference>
<accession>A0A9J7LDR3</accession>
<feature type="compositionally biased region" description="Acidic residues" evidence="1">
    <location>
        <begin position="133"/>
        <end position="143"/>
    </location>
</feature>
<dbReference type="OMA" id="THYCCRI"/>